<dbReference type="Proteomes" id="UP000054560">
    <property type="component" value="Unassembled WGS sequence"/>
</dbReference>
<protein>
    <submittedName>
        <fullName evidence="1">Uncharacterized protein</fullName>
    </submittedName>
</protein>
<dbReference type="GeneID" id="25906966"/>
<evidence type="ECO:0000313" key="2">
    <source>
        <dbReference type="Proteomes" id="UP000054560"/>
    </source>
</evidence>
<evidence type="ECO:0000313" key="1">
    <source>
        <dbReference type="EMBL" id="KNC81201.1"/>
    </source>
</evidence>
<gene>
    <name evidence="1" type="ORF">SARC_06462</name>
</gene>
<sequence>MSQITGPPLPEKSLDELTVTTPVWLFFKAVFSNGKTPSLYTLEEREARCGAGLAPDIIGKSLDLLLNPLPQSVDIEILKSTTELIEWAFQLKRGNCITQDCARNPTATSAVSRLLEKADQLEARDADDDMEISTAEPVIKL</sequence>
<name>A0A0L0FXC3_9EUKA</name>
<proteinExistence type="predicted"/>
<organism evidence="1 2">
    <name type="scientific">Sphaeroforma arctica JP610</name>
    <dbReference type="NCBI Taxonomy" id="667725"/>
    <lineage>
        <taxon>Eukaryota</taxon>
        <taxon>Ichthyosporea</taxon>
        <taxon>Ichthyophonida</taxon>
        <taxon>Sphaeroforma</taxon>
    </lineage>
</organism>
<dbReference type="RefSeq" id="XP_014155103.1">
    <property type="nucleotide sequence ID" value="XM_014299628.1"/>
</dbReference>
<keyword evidence="2" id="KW-1185">Reference proteome</keyword>
<dbReference type="EMBL" id="KQ242058">
    <property type="protein sequence ID" value="KNC81201.1"/>
    <property type="molecule type" value="Genomic_DNA"/>
</dbReference>
<dbReference type="AlphaFoldDB" id="A0A0L0FXC3"/>
<reference evidence="1 2" key="1">
    <citation type="submission" date="2011-02" db="EMBL/GenBank/DDBJ databases">
        <title>The Genome Sequence of Sphaeroforma arctica JP610.</title>
        <authorList>
            <consortium name="The Broad Institute Genome Sequencing Platform"/>
            <person name="Russ C."/>
            <person name="Cuomo C."/>
            <person name="Young S.K."/>
            <person name="Zeng Q."/>
            <person name="Gargeya S."/>
            <person name="Alvarado L."/>
            <person name="Berlin A."/>
            <person name="Chapman S.B."/>
            <person name="Chen Z."/>
            <person name="Freedman E."/>
            <person name="Gellesch M."/>
            <person name="Goldberg J."/>
            <person name="Griggs A."/>
            <person name="Gujja S."/>
            <person name="Heilman E."/>
            <person name="Heiman D."/>
            <person name="Howarth C."/>
            <person name="Mehta T."/>
            <person name="Neiman D."/>
            <person name="Pearson M."/>
            <person name="Roberts A."/>
            <person name="Saif S."/>
            <person name="Shea T."/>
            <person name="Shenoy N."/>
            <person name="Sisk P."/>
            <person name="Stolte C."/>
            <person name="Sykes S."/>
            <person name="White J."/>
            <person name="Yandava C."/>
            <person name="Burger G."/>
            <person name="Gray M.W."/>
            <person name="Holland P.W.H."/>
            <person name="King N."/>
            <person name="Lang F.B.F."/>
            <person name="Roger A.J."/>
            <person name="Ruiz-Trillo I."/>
            <person name="Haas B."/>
            <person name="Nusbaum C."/>
            <person name="Birren B."/>
        </authorList>
    </citation>
    <scope>NUCLEOTIDE SEQUENCE [LARGE SCALE GENOMIC DNA]</scope>
    <source>
        <strain evidence="1 2">JP610</strain>
    </source>
</reference>
<accession>A0A0L0FXC3</accession>